<gene>
    <name evidence="1" type="ORF">MtrunA17_Chr1g0151671</name>
</gene>
<reference evidence="2" key="1">
    <citation type="journal article" date="2018" name="Nat. Plants">
        <title>Whole-genome landscape of Medicago truncatula symbiotic genes.</title>
        <authorList>
            <person name="Pecrix Y."/>
            <person name="Staton S.E."/>
            <person name="Sallet E."/>
            <person name="Lelandais-Briere C."/>
            <person name="Moreau S."/>
            <person name="Carrere S."/>
            <person name="Blein T."/>
            <person name="Jardinaud M.F."/>
            <person name="Latrasse D."/>
            <person name="Zouine M."/>
            <person name="Zahm M."/>
            <person name="Kreplak J."/>
            <person name="Mayjonade B."/>
            <person name="Satge C."/>
            <person name="Perez M."/>
            <person name="Cauet S."/>
            <person name="Marande W."/>
            <person name="Chantry-Darmon C."/>
            <person name="Lopez-Roques C."/>
            <person name="Bouchez O."/>
            <person name="Berard A."/>
            <person name="Debelle F."/>
            <person name="Munos S."/>
            <person name="Bendahmane A."/>
            <person name="Berges H."/>
            <person name="Niebel A."/>
            <person name="Buitink J."/>
            <person name="Frugier F."/>
            <person name="Benhamed M."/>
            <person name="Crespi M."/>
            <person name="Gouzy J."/>
            <person name="Gamas P."/>
        </authorList>
    </citation>
    <scope>NUCLEOTIDE SEQUENCE [LARGE SCALE GENOMIC DNA]</scope>
    <source>
        <strain evidence="2">cv. Jemalong A17</strain>
    </source>
</reference>
<dbReference type="EMBL" id="PSQE01000001">
    <property type="protein sequence ID" value="RHN77151.1"/>
    <property type="molecule type" value="Genomic_DNA"/>
</dbReference>
<organism evidence="1 2">
    <name type="scientific">Medicago truncatula</name>
    <name type="common">Barrel medic</name>
    <name type="synonym">Medicago tribuloides</name>
    <dbReference type="NCBI Taxonomy" id="3880"/>
    <lineage>
        <taxon>Eukaryota</taxon>
        <taxon>Viridiplantae</taxon>
        <taxon>Streptophyta</taxon>
        <taxon>Embryophyta</taxon>
        <taxon>Tracheophyta</taxon>
        <taxon>Spermatophyta</taxon>
        <taxon>Magnoliopsida</taxon>
        <taxon>eudicotyledons</taxon>
        <taxon>Gunneridae</taxon>
        <taxon>Pentapetalae</taxon>
        <taxon>rosids</taxon>
        <taxon>fabids</taxon>
        <taxon>Fabales</taxon>
        <taxon>Fabaceae</taxon>
        <taxon>Papilionoideae</taxon>
        <taxon>50 kb inversion clade</taxon>
        <taxon>NPAAA clade</taxon>
        <taxon>Hologalegina</taxon>
        <taxon>IRL clade</taxon>
        <taxon>Trifolieae</taxon>
        <taxon>Medicago</taxon>
    </lineage>
</organism>
<dbReference type="Proteomes" id="UP000265566">
    <property type="component" value="Chromosome 1"/>
</dbReference>
<name>A0A396JKC5_MEDTR</name>
<evidence type="ECO:0000313" key="1">
    <source>
        <dbReference type="EMBL" id="RHN77151.1"/>
    </source>
</evidence>
<comment type="caution">
    <text evidence="1">The sequence shown here is derived from an EMBL/GenBank/DDBJ whole genome shotgun (WGS) entry which is preliminary data.</text>
</comment>
<proteinExistence type="predicted"/>
<dbReference type="AlphaFoldDB" id="A0A396JKC5"/>
<evidence type="ECO:0000313" key="2">
    <source>
        <dbReference type="Proteomes" id="UP000265566"/>
    </source>
</evidence>
<sequence>MLPTFPSPFMLQPLMKCLYFCGFSKLLTYGHTMLDGASIL</sequence>
<protein>
    <submittedName>
        <fullName evidence="1">Uncharacterized protein</fullName>
    </submittedName>
</protein>
<dbReference type="Gramene" id="rna576">
    <property type="protein sequence ID" value="RHN77151.1"/>
    <property type="gene ID" value="gene576"/>
</dbReference>
<accession>A0A396JKC5</accession>